<feature type="transmembrane region" description="Helical" evidence="7">
    <location>
        <begin position="57"/>
        <end position="81"/>
    </location>
</feature>
<dbReference type="RefSeq" id="WP_168153425.1">
    <property type="nucleotide sequence ID" value="NZ_JAAWVT010000014.1"/>
</dbReference>
<keyword evidence="3 7" id="KW-0812">Transmembrane</keyword>
<feature type="region of interest" description="Disordered" evidence="6">
    <location>
        <begin position="415"/>
        <end position="435"/>
    </location>
</feature>
<evidence type="ECO:0000313" key="9">
    <source>
        <dbReference type="EMBL" id="NKG22676.1"/>
    </source>
</evidence>
<feature type="transmembrane region" description="Helical" evidence="7">
    <location>
        <begin position="325"/>
        <end position="348"/>
    </location>
</feature>
<feature type="transmembrane region" description="Helical" evidence="7">
    <location>
        <begin position="388"/>
        <end position="407"/>
    </location>
</feature>
<reference evidence="9 10" key="1">
    <citation type="submission" date="2020-04" db="EMBL/GenBank/DDBJ databases">
        <title>Paeniglutamicibacter sp. ANT13_2, a novel actinomycete isolated from sediment in Antarctica.</title>
        <authorList>
            <person name="Sakdapetsiri C."/>
            <person name="Pinyakong O."/>
        </authorList>
    </citation>
    <scope>NUCLEOTIDE SEQUENCE [LARGE SCALE GENOMIC DNA]</scope>
    <source>
        <strain evidence="9 10">ANT13_2</strain>
    </source>
</reference>
<feature type="transmembrane region" description="Helical" evidence="7">
    <location>
        <begin position="269"/>
        <end position="289"/>
    </location>
</feature>
<evidence type="ECO:0000256" key="3">
    <source>
        <dbReference type="ARBA" id="ARBA00022692"/>
    </source>
</evidence>
<dbReference type="PROSITE" id="PS50850">
    <property type="entry name" value="MFS"/>
    <property type="match status" value="1"/>
</dbReference>
<feature type="transmembrane region" description="Helical" evidence="7">
    <location>
        <begin position="301"/>
        <end position="319"/>
    </location>
</feature>
<evidence type="ECO:0000256" key="6">
    <source>
        <dbReference type="SAM" id="MobiDB-lite"/>
    </source>
</evidence>
<gene>
    <name evidence="9" type="ORF">HED64_18430</name>
</gene>
<protein>
    <submittedName>
        <fullName evidence="9">MFS transporter</fullName>
    </submittedName>
</protein>
<dbReference type="InterPro" id="IPR036259">
    <property type="entry name" value="MFS_trans_sf"/>
</dbReference>
<dbReference type="PRINTS" id="PR01035">
    <property type="entry name" value="TCRTETA"/>
</dbReference>
<evidence type="ECO:0000256" key="1">
    <source>
        <dbReference type="ARBA" id="ARBA00004651"/>
    </source>
</evidence>
<dbReference type="SUPFAM" id="SSF103473">
    <property type="entry name" value="MFS general substrate transporter"/>
    <property type="match status" value="1"/>
</dbReference>
<dbReference type="Pfam" id="PF00083">
    <property type="entry name" value="Sugar_tr"/>
    <property type="match status" value="1"/>
</dbReference>
<dbReference type="CDD" id="cd17325">
    <property type="entry name" value="MFS_MdtG_SLC18_like"/>
    <property type="match status" value="1"/>
</dbReference>
<dbReference type="Proteomes" id="UP000746595">
    <property type="component" value="Unassembled WGS sequence"/>
</dbReference>
<feature type="transmembrane region" description="Helical" evidence="7">
    <location>
        <begin position="181"/>
        <end position="201"/>
    </location>
</feature>
<dbReference type="InterPro" id="IPR050930">
    <property type="entry name" value="MFS_Vesicular_Transporter"/>
</dbReference>
<evidence type="ECO:0000256" key="4">
    <source>
        <dbReference type="ARBA" id="ARBA00022989"/>
    </source>
</evidence>
<organism evidence="9 10">
    <name type="scientific">Paeniglutamicibacter terrestris</name>
    <dbReference type="NCBI Taxonomy" id="2723403"/>
    <lineage>
        <taxon>Bacteria</taxon>
        <taxon>Bacillati</taxon>
        <taxon>Actinomycetota</taxon>
        <taxon>Actinomycetes</taxon>
        <taxon>Micrococcales</taxon>
        <taxon>Micrococcaceae</taxon>
        <taxon>Paeniglutamicibacter</taxon>
    </lineage>
</organism>
<feature type="region of interest" description="Disordered" evidence="6">
    <location>
        <begin position="1"/>
        <end position="23"/>
    </location>
</feature>
<dbReference type="InterPro" id="IPR020846">
    <property type="entry name" value="MFS_dom"/>
</dbReference>
<dbReference type="Gene3D" id="1.20.1250.20">
    <property type="entry name" value="MFS general substrate transporter like domains"/>
    <property type="match status" value="2"/>
</dbReference>
<keyword evidence="5 7" id="KW-0472">Membrane</keyword>
<feature type="compositionally biased region" description="Polar residues" evidence="6">
    <location>
        <begin position="425"/>
        <end position="435"/>
    </location>
</feature>
<feature type="transmembrane region" description="Helical" evidence="7">
    <location>
        <begin position="119"/>
        <end position="141"/>
    </location>
</feature>
<keyword evidence="4 7" id="KW-1133">Transmembrane helix</keyword>
<feature type="transmembrane region" description="Helical" evidence="7">
    <location>
        <begin position="153"/>
        <end position="175"/>
    </location>
</feature>
<evidence type="ECO:0000259" key="8">
    <source>
        <dbReference type="PROSITE" id="PS50850"/>
    </source>
</evidence>
<dbReference type="InterPro" id="IPR011701">
    <property type="entry name" value="MFS"/>
</dbReference>
<evidence type="ECO:0000256" key="7">
    <source>
        <dbReference type="SAM" id="Phobius"/>
    </source>
</evidence>
<feature type="compositionally biased region" description="Polar residues" evidence="6">
    <location>
        <begin position="1"/>
        <end position="10"/>
    </location>
</feature>
<evidence type="ECO:0000313" key="10">
    <source>
        <dbReference type="Proteomes" id="UP000746595"/>
    </source>
</evidence>
<feature type="transmembrane region" description="Helical" evidence="7">
    <location>
        <begin position="31"/>
        <end position="51"/>
    </location>
</feature>
<comment type="caution">
    <text evidence="9">The sequence shown here is derived from an EMBL/GenBank/DDBJ whole genome shotgun (WGS) entry which is preliminary data.</text>
</comment>
<feature type="domain" description="Major facilitator superfamily (MFS) profile" evidence="8">
    <location>
        <begin position="28"/>
        <end position="414"/>
    </location>
</feature>
<evidence type="ECO:0000256" key="2">
    <source>
        <dbReference type="ARBA" id="ARBA00022448"/>
    </source>
</evidence>
<dbReference type="Pfam" id="PF07690">
    <property type="entry name" value="MFS_1"/>
    <property type="match status" value="1"/>
</dbReference>
<keyword evidence="10" id="KW-1185">Reference proteome</keyword>
<proteinExistence type="predicted"/>
<feature type="transmembrane region" description="Helical" evidence="7">
    <location>
        <begin position="360"/>
        <end position="382"/>
    </location>
</feature>
<evidence type="ECO:0000256" key="5">
    <source>
        <dbReference type="ARBA" id="ARBA00023136"/>
    </source>
</evidence>
<comment type="subcellular location">
    <subcellularLocation>
        <location evidence="1">Cell membrane</location>
        <topology evidence="1">Multi-pass membrane protein</topology>
    </subcellularLocation>
</comment>
<sequence>MPINASTSGRPEQPLTPEPEQRPSVPREIRVLVAAAFVVALGFGLIAPILPQFATSFNVGVAAASVIVSIFALARLVFAPVSGKLTDRLGEPTVYVTGVLIVAASTILCGFAQSYTQLLIFRGLGGLGSTMFTVSAMALIARISPPQIRGRIAGLYSGSFLLGNVAGPVLGSFAAGMGFRIPFFIYGGALIVAAAIVYFSLSRTRRTLTPGSTTKVLAVERISLSEAWSFSTFKAALVSGFTNGWMAFGVRMSLIPLFAVAAFSSNGTVLAGLALAIFAVGNGLALTVAGRITDTFGRRVPILWGLSIASLATATIGWVDNVPLFIALSVLGGIGTGLMGPAQQAAIADVVGQGRNGGKVLATFQMATDFGSIIGPVIAGFIADQAGFGWAFTVSGALGLLGVLAWLPVKEKRKVENAAGPGAQTPPSTTAGTED</sequence>
<dbReference type="InterPro" id="IPR005828">
    <property type="entry name" value="MFS_sugar_transport-like"/>
</dbReference>
<dbReference type="InterPro" id="IPR001958">
    <property type="entry name" value="Tet-R_TetA/multi-R_MdtG-like"/>
</dbReference>
<dbReference type="EMBL" id="JAAWVT010000014">
    <property type="protein sequence ID" value="NKG22676.1"/>
    <property type="molecule type" value="Genomic_DNA"/>
</dbReference>
<dbReference type="PANTHER" id="PTHR23506:SF23">
    <property type="entry name" value="GH10249P"/>
    <property type="match status" value="1"/>
</dbReference>
<name>A0ABX1GAR8_9MICC</name>
<keyword evidence="2" id="KW-0813">Transport</keyword>
<feature type="transmembrane region" description="Helical" evidence="7">
    <location>
        <begin position="93"/>
        <end position="113"/>
    </location>
</feature>
<feature type="transmembrane region" description="Helical" evidence="7">
    <location>
        <begin position="244"/>
        <end position="263"/>
    </location>
</feature>
<dbReference type="PANTHER" id="PTHR23506">
    <property type="entry name" value="GH10249P"/>
    <property type="match status" value="1"/>
</dbReference>
<accession>A0ABX1GAR8</accession>